<dbReference type="AlphaFoldDB" id="A8LLK1"/>
<keyword evidence="4" id="KW-1185">Reference proteome</keyword>
<evidence type="ECO:0008006" key="5">
    <source>
        <dbReference type="Google" id="ProtNLM"/>
    </source>
</evidence>
<accession>A8LLK1</accession>
<dbReference type="Proteomes" id="UP000006833">
    <property type="component" value="Chromosome"/>
</dbReference>
<evidence type="ECO:0000313" key="4">
    <source>
        <dbReference type="Proteomes" id="UP000006833"/>
    </source>
</evidence>
<dbReference type="NCBIfam" id="TIGR03370">
    <property type="entry name" value="VPLPA-CTERM"/>
    <property type="match status" value="1"/>
</dbReference>
<feature type="chain" id="PRO_5002722882" description="VPLPA-CTERM protein sorting domain-containing protein" evidence="2">
    <location>
        <begin position="28"/>
        <end position="242"/>
    </location>
</feature>
<protein>
    <recommendedName>
        <fullName evidence="5">VPLPA-CTERM protein sorting domain-containing protein</fullName>
    </recommendedName>
</protein>
<gene>
    <name evidence="3" type="ordered locus">Dshi_0262</name>
</gene>
<dbReference type="KEGG" id="dsh:Dshi_0262"/>
<evidence type="ECO:0000256" key="2">
    <source>
        <dbReference type="SAM" id="SignalP"/>
    </source>
</evidence>
<keyword evidence="2" id="KW-0732">Signal</keyword>
<proteinExistence type="predicted"/>
<keyword evidence="1" id="KW-0472">Membrane</keyword>
<evidence type="ECO:0000313" key="3">
    <source>
        <dbReference type="EMBL" id="ABV92011.1"/>
    </source>
</evidence>
<dbReference type="InterPro" id="IPR022472">
    <property type="entry name" value="VPLPA-CTERM"/>
</dbReference>
<organism evidence="3 4">
    <name type="scientific">Dinoroseobacter shibae (strain DSM 16493 / NCIMB 14021 / DFL 12)</name>
    <dbReference type="NCBI Taxonomy" id="398580"/>
    <lineage>
        <taxon>Bacteria</taxon>
        <taxon>Pseudomonadati</taxon>
        <taxon>Pseudomonadota</taxon>
        <taxon>Alphaproteobacteria</taxon>
        <taxon>Rhodobacterales</taxon>
        <taxon>Roseobacteraceae</taxon>
        <taxon>Dinoroseobacter</taxon>
    </lineage>
</organism>
<evidence type="ECO:0000256" key="1">
    <source>
        <dbReference type="SAM" id="Phobius"/>
    </source>
</evidence>
<feature type="signal peptide" evidence="2">
    <location>
        <begin position="1"/>
        <end position="27"/>
    </location>
</feature>
<sequence length="242" mass="24909">MRVFGKAGIAAASTLAFAAFMATGAAAAPVTLFKQNNGDTFNGGGNLHVNVASPTANAMAGGFRLKDGDDNAFVAWCLDIMNDLAIPAGGQQYNTTTAPFTNTTGALDPVTLANVEGLFETAYSSVDITDNAQSAGFQLALWEVLYETDASFDLTAGTFSQSKSGSAQDDAEAAANSYLALLAGGVVTQGYNFTYYESGTTGTGDQLSQNLVSVAPVPLPAAAWMLGLGLAGLYGARRRRKA</sequence>
<reference evidence="4" key="1">
    <citation type="journal article" date="2010" name="ISME J.">
        <title>The complete genome sequence of the algal symbiont Dinoroseobacter shibae: a hitchhiker's guide to life in the sea.</title>
        <authorList>
            <person name="Wagner-Dobler I."/>
            <person name="Ballhausen B."/>
            <person name="Berger M."/>
            <person name="Brinkhoff T."/>
            <person name="Buchholz I."/>
            <person name="Bunk B."/>
            <person name="Cypionka H."/>
            <person name="Daniel R."/>
            <person name="Drepper T."/>
            <person name="Gerdts G."/>
            <person name="Hahnke S."/>
            <person name="Han C."/>
            <person name="Jahn D."/>
            <person name="Kalhoefer D."/>
            <person name="Kiss H."/>
            <person name="Klenk H.P."/>
            <person name="Kyrpides N."/>
            <person name="Liebl W."/>
            <person name="Liesegang H."/>
            <person name="Meincke L."/>
            <person name="Pati A."/>
            <person name="Petersen J."/>
            <person name="Piekarski T."/>
            <person name="Pommerenke C."/>
            <person name="Pradella S."/>
            <person name="Pukall R."/>
            <person name="Rabus R."/>
            <person name="Stackebrandt E."/>
            <person name="Thole S."/>
            <person name="Thompson L."/>
            <person name="Tielen P."/>
            <person name="Tomasch J."/>
            <person name="von Jan M."/>
            <person name="Wanphrut N."/>
            <person name="Wichels A."/>
            <person name="Zech H."/>
            <person name="Simon M."/>
        </authorList>
    </citation>
    <scope>NUCLEOTIDE SEQUENCE [LARGE SCALE GENOMIC DNA]</scope>
    <source>
        <strain evidence="4">DSM 16493 / NCIMB 14021 / DFL 12</strain>
    </source>
</reference>
<dbReference type="eggNOG" id="ENOG50334GR">
    <property type="taxonomic scope" value="Bacteria"/>
</dbReference>
<dbReference type="EMBL" id="CP000830">
    <property type="protein sequence ID" value="ABV92011.1"/>
    <property type="molecule type" value="Genomic_DNA"/>
</dbReference>
<feature type="transmembrane region" description="Helical" evidence="1">
    <location>
        <begin position="217"/>
        <end position="236"/>
    </location>
</feature>
<keyword evidence="1" id="KW-0812">Transmembrane</keyword>
<dbReference type="HOGENOM" id="CLU_1145764_0_0_5"/>
<dbReference type="RefSeq" id="WP_012176944.1">
    <property type="nucleotide sequence ID" value="NC_009952.1"/>
</dbReference>
<name>A8LLK1_DINSH</name>
<dbReference type="STRING" id="398580.Dshi_0262"/>
<keyword evidence="1" id="KW-1133">Transmembrane helix</keyword>